<dbReference type="EMBL" id="VILF01000001">
    <property type="protein sequence ID" value="MTJ41729.1"/>
    <property type="molecule type" value="Genomic_DNA"/>
</dbReference>
<gene>
    <name evidence="1" type="ORF">FJR39_00100</name>
</gene>
<comment type="caution">
    <text evidence="1">The sequence shown here is derived from an EMBL/GenBank/DDBJ whole genome shotgun (WGS) entry which is preliminary data.</text>
</comment>
<protein>
    <submittedName>
        <fullName evidence="1">Uncharacterized protein</fullName>
    </submittedName>
</protein>
<evidence type="ECO:0000313" key="2">
    <source>
        <dbReference type="Proteomes" id="UP001517388"/>
    </source>
</evidence>
<accession>A0ACC7S0B1</accession>
<dbReference type="Proteomes" id="UP001517388">
    <property type="component" value="Unassembled WGS sequence"/>
</dbReference>
<sequence>MLEIQTMIGVSMKISQLLKIALVPILAISTLLSISNTALADYLRGEGRGGDYIYELWSTDDGSSYYLKIWSDKANPKKDPASKTRDFKSSREALIYFDCNYAGKSLPECPKNR</sequence>
<organism evidence="1 2">
    <name type="scientific">Dolichospermum flos-aquae UHCC 0037</name>
    <dbReference type="NCBI Taxonomy" id="2590026"/>
    <lineage>
        <taxon>Bacteria</taxon>
        <taxon>Bacillati</taxon>
        <taxon>Cyanobacteriota</taxon>
        <taxon>Cyanophyceae</taxon>
        <taxon>Nostocales</taxon>
        <taxon>Aphanizomenonaceae</taxon>
        <taxon>Dolichospermum</taxon>
    </lineage>
</organism>
<keyword evidence="2" id="KW-1185">Reference proteome</keyword>
<evidence type="ECO:0000313" key="1">
    <source>
        <dbReference type="EMBL" id="MTJ41729.1"/>
    </source>
</evidence>
<reference evidence="2" key="1">
    <citation type="journal article" date="2020" name="Toxins">
        <title>Phylogenomic Analysis of Secondary Metabolism in the Toxic Cyanobacterial Genera Anabaena, Dolichospermum and Aphanizomenon.</title>
        <authorList>
            <person name="Oesterholm J."/>
            <person name="Popin R.V."/>
            <person name="Fewer D.P."/>
            <person name="Sivonen K."/>
        </authorList>
    </citation>
    <scope>NUCLEOTIDE SEQUENCE [LARGE SCALE GENOMIC DNA]</scope>
    <source>
        <strain evidence="2">UHCC 0037</strain>
    </source>
</reference>
<name>A0ACC7S0B1_DOLFA</name>
<proteinExistence type="predicted"/>